<dbReference type="AlphaFoldDB" id="A0A7G1H3J1"/>
<dbReference type="Proteomes" id="UP000516360">
    <property type="component" value="Chromosome"/>
</dbReference>
<proteinExistence type="predicted"/>
<dbReference type="KEGG" id="dtp:JZK55_22100"/>
<evidence type="ECO:0000313" key="4">
    <source>
        <dbReference type="Proteomes" id="UP000516360"/>
    </source>
</evidence>
<feature type="domain" description="Glycosyltransferase subfamily 4-like N-terminal" evidence="2">
    <location>
        <begin position="27"/>
        <end position="190"/>
    </location>
</feature>
<dbReference type="InterPro" id="IPR028098">
    <property type="entry name" value="Glyco_trans_4-like_N"/>
</dbReference>
<sequence>MGDEEGSKLRVQSKMRLAFIKKRFSIYGGAEKYLQTLIQQLKNSNYEIHVFANQWSEEKGIAFHRVNIIPFTSFLSTLTFDRNSKVKIQKSKFDCVISFERTTCQDIYRAGEGCHAEWLKIRSTAERYYKRLSFKINPLHIYMLKLEKEIFTNTKLIVANSEMVKKQIIDYYAVPKENITVIYNGVDLKRFSPQNKEKWRKDVRDSLNISEDTKVLLFVGSGFKRKGLKTFINAIASINGHNLKALIIGKGNTDKYKAIAKKLGVLHHIMFLGIQKEIERFYASADLFVLPTLYDPFSNATLEAMASGIPVITTKNNGAAELIDNGCEGFVMHDMFDAHELAEKINTSLKNLNAMGGKAREKAEAFPIEVAAEKFVKAIETTQLTKII</sequence>
<evidence type="ECO:0000259" key="2">
    <source>
        <dbReference type="Pfam" id="PF13439"/>
    </source>
</evidence>
<dbReference type="Gene3D" id="3.40.50.2000">
    <property type="entry name" value="Glycogen Phosphorylase B"/>
    <property type="match status" value="2"/>
</dbReference>
<dbReference type="InterPro" id="IPR001296">
    <property type="entry name" value="Glyco_trans_1"/>
</dbReference>
<evidence type="ECO:0000259" key="1">
    <source>
        <dbReference type="Pfam" id="PF00534"/>
    </source>
</evidence>
<name>A0A7G1H3J1_9BACT</name>
<dbReference type="Pfam" id="PF00534">
    <property type="entry name" value="Glycos_transf_1"/>
    <property type="match status" value="1"/>
</dbReference>
<feature type="domain" description="Glycosyl transferase family 1" evidence="1">
    <location>
        <begin position="202"/>
        <end position="352"/>
    </location>
</feature>
<dbReference type="GO" id="GO:0016757">
    <property type="term" value="F:glycosyltransferase activity"/>
    <property type="evidence" value="ECO:0007669"/>
    <property type="project" value="InterPro"/>
</dbReference>
<organism evidence="3 4">
    <name type="scientific">Dissulfurispira thermophila</name>
    <dbReference type="NCBI Taxonomy" id="2715679"/>
    <lineage>
        <taxon>Bacteria</taxon>
        <taxon>Pseudomonadati</taxon>
        <taxon>Nitrospirota</taxon>
        <taxon>Thermodesulfovibrionia</taxon>
        <taxon>Thermodesulfovibrionales</taxon>
        <taxon>Dissulfurispiraceae</taxon>
        <taxon>Dissulfurispira</taxon>
    </lineage>
</organism>
<dbReference type="Pfam" id="PF13439">
    <property type="entry name" value="Glyco_transf_4"/>
    <property type="match status" value="1"/>
</dbReference>
<reference evidence="3 4" key="1">
    <citation type="submission" date="2020-03" db="EMBL/GenBank/DDBJ databases">
        <title>Complete genome sequences of two sulfur-disproportionating bacterial strains T55J and Mzg5.</title>
        <authorList>
            <person name="Umezawa K."/>
            <person name="Kojima H."/>
            <person name="Kato Y."/>
            <person name="Fukui M."/>
        </authorList>
    </citation>
    <scope>NUCLEOTIDE SEQUENCE [LARGE SCALE GENOMIC DNA]</scope>
    <source>
        <strain evidence="3 4">T55J</strain>
    </source>
</reference>
<evidence type="ECO:0000313" key="3">
    <source>
        <dbReference type="EMBL" id="BCB97288.1"/>
    </source>
</evidence>
<protein>
    <submittedName>
        <fullName evidence="3">WabG</fullName>
    </submittedName>
</protein>
<gene>
    <name evidence="3" type="ORF">JZK55_22100</name>
</gene>
<dbReference type="EMBL" id="AP022873">
    <property type="protein sequence ID" value="BCB97288.1"/>
    <property type="molecule type" value="Genomic_DNA"/>
</dbReference>
<dbReference type="RefSeq" id="WP_203472425.1">
    <property type="nucleotide sequence ID" value="NZ_AP022873.1"/>
</dbReference>
<keyword evidence="4" id="KW-1185">Reference proteome</keyword>
<dbReference type="PANTHER" id="PTHR12526:SF623">
    <property type="entry name" value="WABG"/>
    <property type="match status" value="1"/>
</dbReference>
<dbReference type="CDD" id="cd03801">
    <property type="entry name" value="GT4_PimA-like"/>
    <property type="match status" value="1"/>
</dbReference>
<dbReference type="SUPFAM" id="SSF53756">
    <property type="entry name" value="UDP-Glycosyltransferase/glycogen phosphorylase"/>
    <property type="match status" value="1"/>
</dbReference>
<accession>A0A7G1H3J1</accession>
<dbReference type="PANTHER" id="PTHR12526">
    <property type="entry name" value="GLYCOSYLTRANSFERASE"/>
    <property type="match status" value="1"/>
</dbReference>